<dbReference type="STRING" id="1231657.A0A1Y1YII7"/>
<dbReference type="EMBL" id="MCFA01000227">
    <property type="protein sequence ID" value="ORX97795.1"/>
    <property type="molecule type" value="Genomic_DNA"/>
</dbReference>
<dbReference type="AlphaFoldDB" id="A0A1Y1YII7"/>
<evidence type="ECO:0000256" key="1">
    <source>
        <dbReference type="ARBA" id="ARBA00022723"/>
    </source>
</evidence>
<protein>
    <recommendedName>
        <fullName evidence="2 3">Tyrosinase copper-binding domain-containing protein</fullName>
    </recommendedName>
</protein>
<dbReference type="GO" id="GO:0016491">
    <property type="term" value="F:oxidoreductase activity"/>
    <property type="evidence" value="ECO:0007669"/>
    <property type="project" value="InterPro"/>
</dbReference>
<dbReference type="OrthoDB" id="6132182at2759"/>
<dbReference type="InterPro" id="IPR008922">
    <property type="entry name" value="Di-copper_centre_dom_sf"/>
</dbReference>
<dbReference type="PROSITE" id="PS00498">
    <property type="entry name" value="TYROSINASE_2"/>
    <property type="match status" value="1"/>
</dbReference>
<keyword evidence="5" id="KW-1185">Reference proteome</keyword>
<sequence>MKFSKIAAATLLSTAGAAPLEQRTSWLLEVDALAAEGVFNLGLYVALHGYPNPSKCTLSNVAVRKEWGTLSAAERKSYISAVKCLSNKSPKTPSAVAPGVKNRYDDFVATHINQTLSIHGTGNFLVWHRYFTWAYEQALRNECGYQGYQPYFNWAKWADDPVKSPIFDGSDTSMSGDGEYKKHNATCIPSNDLCQISLPPGNGGGCVKSGPFKDWTVNLGPVSPGISDVPANPGVFGMGYNPRCLRRDISKAASQGWTKDSDVSDLIKNNPDPYWFETNMQGDFANGVLGVHTGGHFTIGGDPGGDLFASPGDPAFFLHHAMIDRVYWIWQNQDLKKRQNAGFQATITINNQPPSRNATLDDTFDLGVNAPQITIRDTVNTLAGPFCYIYL</sequence>
<comment type="caution">
    <text evidence="4">The sequence shown here is derived from an EMBL/GenBank/DDBJ whole genome shotgun (WGS) entry which is preliminary data.</text>
</comment>
<dbReference type="InterPro" id="IPR050316">
    <property type="entry name" value="Tyrosinase/Hemocyanin"/>
</dbReference>
<dbReference type="Gene3D" id="1.10.1280.10">
    <property type="entry name" value="Di-copper center containing domain from catechol oxidase"/>
    <property type="match status" value="1"/>
</dbReference>
<feature type="domain" description="Tyrosinase copper-binding" evidence="2">
    <location>
        <begin position="119"/>
        <end position="136"/>
    </location>
</feature>
<dbReference type="PRINTS" id="PR00092">
    <property type="entry name" value="TYROSINASE"/>
</dbReference>
<dbReference type="GO" id="GO:0046872">
    <property type="term" value="F:metal ion binding"/>
    <property type="evidence" value="ECO:0007669"/>
    <property type="project" value="UniProtKB-KW"/>
</dbReference>
<name>A0A1Y1YII7_9PLEO</name>
<evidence type="ECO:0000313" key="4">
    <source>
        <dbReference type="EMBL" id="ORX97795.1"/>
    </source>
</evidence>
<proteinExistence type="predicted"/>
<accession>A0A1Y1YII7</accession>
<evidence type="ECO:0000259" key="3">
    <source>
        <dbReference type="PROSITE" id="PS00498"/>
    </source>
</evidence>
<reference evidence="4 5" key="1">
    <citation type="submission" date="2016-07" db="EMBL/GenBank/DDBJ databases">
        <title>Pervasive Adenine N6-methylation of Active Genes in Fungi.</title>
        <authorList>
            <consortium name="DOE Joint Genome Institute"/>
            <person name="Mondo S.J."/>
            <person name="Dannebaum R.O."/>
            <person name="Kuo R.C."/>
            <person name="Labutti K."/>
            <person name="Haridas S."/>
            <person name="Kuo A."/>
            <person name="Salamov A."/>
            <person name="Ahrendt S.R."/>
            <person name="Lipzen A."/>
            <person name="Sullivan W."/>
            <person name="Andreopoulos W.B."/>
            <person name="Clum A."/>
            <person name="Lindquist E."/>
            <person name="Daum C."/>
            <person name="Ramamoorthy G.K."/>
            <person name="Gryganskyi A."/>
            <person name="Culley D."/>
            <person name="Magnuson J.K."/>
            <person name="James T.Y."/>
            <person name="O'Malley M.A."/>
            <person name="Stajich J.E."/>
            <person name="Spatafora J.W."/>
            <person name="Visel A."/>
            <person name="Grigoriev I.V."/>
        </authorList>
    </citation>
    <scope>NUCLEOTIDE SEQUENCE [LARGE SCALE GENOMIC DNA]</scope>
    <source>
        <strain evidence="4 5">CBS 115471</strain>
    </source>
</reference>
<dbReference type="PANTHER" id="PTHR11474">
    <property type="entry name" value="TYROSINASE FAMILY MEMBER"/>
    <property type="match status" value="1"/>
</dbReference>
<evidence type="ECO:0000313" key="5">
    <source>
        <dbReference type="Proteomes" id="UP000193144"/>
    </source>
</evidence>
<dbReference type="Pfam" id="PF00264">
    <property type="entry name" value="Tyrosinase"/>
    <property type="match status" value="1"/>
</dbReference>
<evidence type="ECO:0000259" key="2">
    <source>
        <dbReference type="PROSITE" id="PS00497"/>
    </source>
</evidence>
<dbReference type="PROSITE" id="PS00497">
    <property type="entry name" value="TYROSINASE_1"/>
    <property type="match status" value="1"/>
</dbReference>
<keyword evidence="1" id="KW-0479">Metal-binding</keyword>
<dbReference type="InterPro" id="IPR002227">
    <property type="entry name" value="Tyrosinase_Cu-bd"/>
</dbReference>
<dbReference type="PANTHER" id="PTHR11474:SF116">
    <property type="entry name" value="TYROSINASE"/>
    <property type="match status" value="1"/>
</dbReference>
<organism evidence="4 5">
    <name type="scientific">Clohesyomyces aquaticus</name>
    <dbReference type="NCBI Taxonomy" id="1231657"/>
    <lineage>
        <taxon>Eukaryota</taxon>
        <taxon>Fungi</taxon>
        <taxon>Dikarya</taxon>
        <taxon>Ascomycota</taxon>
        <taxon>Pezizomycotina</taxon>
        <taxon>Dothideomycetes</taxon>
        <taxon>Pleosporomycetidae</taxon>
        <taxon>Pleosporales</taxon>
        <taxon>Lindgomycetaceae</taxon>
        <taxon>Clohesyomyces</taxon>
    </lineage>
</organism>
<dbReference type="SUPFAM" id="SSF48056">
    <property type="entry name" value="Di-copper centre-containing domain"/>
    <property type="match status" value="1"/>
</dbReference>
<gene>
    <name evidence="4" type="ORF">BCR34DRAFT_159763</name>
</gene>
<feature type="domain" description="Tyrosinase copper-binding" evidence="3">
    <location>
        <begin position="313"/>
        <end position="324"/>
    </location>
</feature>
<dbReference type="Proteomes" id="UP000193144">
    <property type="component" value="Unassembled WGS sequence"/>
</dbReference>